<dbReference type="Proteomes" id="UP000054375">
    <property type="component" value="Unassembled WGS sequence"/>
</dbReference>
<dbReference type="Pfam" id="PF02737">
    <property type="entry name" value="3HCDH_N"/>
    <property type="match status" value="1"/>
</dbReference>
<evidence type="ECO:0000313" key="7">
    <source>
        <dbReference type="EMBL" id="KUN65976.1"/>
    </source>
</evidence>
<comment type="caution">
    <text evidence="7">The sequence shown here is derived from an EMBL/GenBank/DDBJ whole genome shotgun (WGS) entry which is preliminary data.</text>
</comment>
<sequence length="290" mass="31296">MSARRVGVVGGGTMGAGIAAECLRSGLDVHVLGTGPASAERARTRVLRLLDRALAKGHLDERQRAAAETRARFGHDTDELADRQFVIEAVPEDREAKLRLFTTLAKTVEEPHAVLASTTSSLSITDLGNATSRPGNVIGLHFFNPVPAMPLVEVIRSLHTSDRTAQDAETFVTDVLGKETVRAEDRCGFVVNALLIPYLLSAVRMYESGVATPEDIDRGMALGCGHPMGPLAVLDLIGLDTIADVARTMERRTGDPHHAVPPLLDRLIEEGRLGRKSGRGFHRYDTQAAR</sequence>
<dbReference type="PIRSF" id="PIRSF000105">
    <property type="entry name" value="HCDH"/>
    <property type="match status" value="1"/>
</dbReference>
<dbReference type="PANTHER" id="PTHR48075">
    <property type="entry name" value="3-HYDROXYACYL-COA DEHYDROGENASE FAMILY PROTEIN"/>
    <property type="match status" value="1"/>
</dbReference>
<keyword evidence="8" id="KW-1185">Reference proteome</keyword>
<dbReference type="GO" id="GO:0008691">
    <property type="term" value="F:3-hydroxybutyryl-CoA dehydrogenase activity"/>
    <property type="evidence" value="ECO:0007669"/>
    <property type="project" value="TreeGrafter"/>
</dbReference>
<name>A0A117PL34_9ACTN</name>
<gene>
    <name evidence="7" type="ORF">AQJ54_20010</name>
</gene>
<evidence type="ECO:0000256" key="1">
    <source>
        <dbReference type="ARBA" id="ARBA00005086"/>
    </source>
</evidence>
<comment type="pathway">
    <text evidence="1">Lipid metabolism; butanoate metabolism.</text>
</comment>
<dbReference type="RefSeq" id="WP_062019687.1">
    <property type="nucleotide sequence ID" value="NZ_JBPJFL010000001.1"/>
</dbReference>
<dbReference type="SUPFAM" id="SSF51735">
    <property type="entry name" value="NAD(P)-binding Rossmann-fold domains"/>
    <property type="match status" value="1"/>
</dbReference>
<dbReference type="Gene3D" id="1.10.1040.10">
    <property type="entry name" value="N-(1-d-carboxylethyl)-l-norvaline Dehydrogenase, domain 2"/>
    <property type="match status" value="1"/>
</dbReference>
<dbReference type="FunFam" id="3.40.50.720:FF:000009">
    <property type="entry name" value="Fatty oxidation complex, alpha subunit"/>
    <property type="match status" value="1"/>
</dbReference>
<dbReference type="InterPro" id="IPR036291">
    <property type="entry name" value="NAD(P)-bd_dom_sf"/>
</dbReference>
<dbReference type="InterPro" id="IPR022694">
    <property type="entry name" value="3-OHacyl-CoA_DH"/>
</dbReference>
<dbReference type="InterPro" id="IPR006176">
    <property type="entry name" value="3-OHacyl-CoA_DH_NAD-bd"/>
</dbReference>
<evidence type="ECO:0000256" key="2">
    <source>
        <dbReference type="ARBA" id="ARBA00009463"/>
    </source>
</evidence>
<feature type="domain" description="3-hydroxyacyl-CoA dehydrogenase NAD binding" evidence="6">
    <location>
        <begin position="6"/>
        <end position="185"/>
    </location>
</feature>
<accession>A0A101S2A0</accession>
<dbReference type="InterPro" id="IPR006108">
    <property type="entry name" value="3HC_DH_C"/>
</dbReference>
<dbReference type="GO" id="GO:0006635">
    <property type="term" value="P:fatty acid beta-oxidation"/>
    <property type="evidence" value="ECO:0007669"/>
    <property type="project" value="TreeGrafter"/>
</dbReference>
<accession>A0A117PL34</accession>
<evidence type="ECO:0000256" key="3">
    <source>
        <dbReference type="ARBA" id="ARBA00023002"/>
    </source>
</evidence>
<dbReference type="InterPro" id="IPR008927">
    <property type="entry name" value="6-PGluconate_DH-like_C_sf"/>
</dbReference>
<evidence type="ECO:0000313" key="8">
    <source>
        <dbReference type="Proteomes" id="UP000054375"/>
    </source>
</evidence>
<dbReference type="Pfam" id="PF00725">
    <property type="entry name" value="3HCDH"/>
    <property type="match status" value="1"/>
</dbReference>
<dbReference type="InterPro" id="IPR013328">
    <property type="entry name" value="6PGD_dom2"/>
</dbReference>
<protein>
    <submittedName>
        <fullName evidence="7">3-hydroxybutyryl-CoA dehydrogenase</fullName>
    </submittedName>
</protein>
<dbReference type="Gene3D" id="3.40.50.720">
    <property type="entry name" value="NAD(P)-binding Rossmann-like Domain"/>
    <property type="match status" value="1"/>
</dbReference>
<evidence type="ECO:0000256" key="4">
    <source>
        <dbReference type="PIRSR" id="PIRSR000105-1"/>
    </source>
</evidence>
<dbReference type="SUPFAM" id="SSF48179">
    <property type="entry name" value="6-phosphogluconate dehydrogenase C-terminal domain-like"/>
    <property type="match status" value="1"/>
</dbReference>
<feature type="domain" description="3-hydroxyacyl-CoA dehydrogenase C-terminal" evidence="5">
    <location>
        <begin position="188"/>
        <end position="284"/>
    </location>
</feature>
<reference evidence="7 8" key="1">
    <citation type="submission" date="2015-10" db="EMBL/GenBank/DDBJ databases">
        <title>Draft genome sequence of Streptomyces griseorubiginosus DSM 40469, type strain for the species Streptomyces griseorubiginosus.</title>
        <authorList>
            <person name="Ruckert C."/>
            <person name="Winkler A."/>
            <person name="Kalinowski J."/>
            <person name="Kampfer P."/>
            <person name="Glaeser S."/>
        </authorList>
    </citation>
    <scope>NUCLEOTIDE SEQUENCE [LARGE SCALE GENOMIC DNA]</scope>
    <source>
        <strain evidence="7 8">DSM 40469</strain>
    </source>
</reference>
<dbReference type="PANTHER" id="PTHR48075:SF9">
    <property type="entry name" value="3-HYDROXYBUTYRYL-COA DEHYDROGENASE"/>
    <property type="match status" value="1"/>
</dbReference>
<organism evidence="7 8">
    <name type="scientific">Streptomyces griseorubiginosus</name>
    <dbReference type="NCBI Taxonomy" id="67304"/>
    <lineage>
        <taxon>Bacteria</taxon>
        <taxon>Bacillati</taxon>
        <taxon>Actinomycetota</taxon>
        <taxon>Actinomycetes</taxon>
        <taxon>Kitasatosporales</taxon>
        <taxon>Streptomycetaceae</taxon>
        <taxon>Streptomyces</taxon>
    </lineage>
</organism>
<evidence type="ECO:0000259" key="5">
    <source>
        <dbReference type="Pfam" id="PF00725"/>
    </source>
</evidence>
<evidence type="ECO:0000259" key="6">
    <source>
        <dbReference type="Pfam" id="PF02737"/>
    </source>
</evidence>
<feature type="site" description="Important for catalytic activity" evidence="4">
    <location>
        <position position="141"/>
    </location>
</feature>
<comment type="similarity">
    <text evidence="2">Belongs to the 3-hydroxyacyl-CoA dehydrogenase family.</text>
</comment>
<dbReference type="AlphaFoldDB" id="A0A117PL34"/>
<dbReference type="NCBIfam" id="NF005875">
    <property type="entry name" value="PRK07819.1"/>
    <property type="match status" value="1"/>
</dbReference>
<dbReference type="EMBL" id="LMWV01000016">
    <property type="protein sequence ID" value="KUN65976.1"/>
    <property type="molecule type" value="Genomic_DNA"/>
</dbReference>
<proteinExistence type="inferred from homology"/>
<keyword evidence="3" id="KW-0560">Oxidoreductase</keyword>
<dbReference type="GO" id="GO:0070403">
    <property type="term" value="F:NAD+ binding"/>
    <property type="evidence" value="ECO:0007669"/>
    <property type="project" value="InterPro"/>
</dbReference>